<dbReference type="GO" id="GO:0006631">
    <property type="term" value="P:fatty acid metabolic process"/>
    <property type="evidence" value="ECO:0007669"/>
    <property type="project" value="TreeGrafter"/>
</dbReference>
<dbReference type="PANTHER" id="PTHR43201:SF8">
    <property type="entry name" value="ACYL-COA SYNTHETASE FAMILY MEMBER 3"/>
    <property type="match status" value="1"/>
</dbReference>
<dbReference type="OrthoDB" id="6614653at2759"/>
<feature type="transmembrane region" description="Helical" evidence="2">
    <location>
        <begin position="72"/>
        <end position="94"/>
    </location>
</feature>
<dbReference type="GO" id="GO:0031956">
    <property type="term" value="F:medium-chain fatty acid-CoA ligase activity"/>
    <property type="evidence" value="ECO:0007669"/>
    <property type="project" value="TreeGrafter"/>
</dbReference>
<dbReference type="Gene3D" id="3.40.50.12780">
    <property type="entry name" value="N-terminal domain of ligase-like"/>
    <property type="match status" value="1"/>
</dbReference>
<dbReference type="InterPro" id="IPR000873">
    <property type="entry name" value="AMP-dep_synth/lig_dom"/>
</dbReference>
<organism evidence="5 6">
    <name type="scientific">Aspergillus leporis</name>
    <dbReference type="NCBI Taxonomy" id="41062"/>
    <lineage>
        <taxon>Eukaryota</taxon>
        <taxon>Fungi</taxon>
        <taxon>Dikarya</taxon>
        <taxon>Ascomycota</taxon>
        <taxon>Pezizomycotina</taxon>
        <taxon>Eurotiomycetes</taxon>
        <taxon>Eurotiomycetidae</taxon>
        <taxon>Eurotiales</taxon>
        <taxon>Aspergillaceae</taxon>
        <taxon>Aspergillus</taxon>
        <taxon>Aspergillus subgen. Circumdati</taxon>
    </lineage>
</organism>
<dbReference type="Pfam" id="PF13193">
    <property type="entry name" value="AMP-binding_C"/>
    <property type="match status" value="1"/>
</dbReference>
<keyword evidence="6" id="KW-1185">Reference proteome</keyword>
<dbReference type="AlphaFoldDB" id="A0A5N5X793"/>
<keyword evidence="2" id="KW-0472">Membrane</keyword>
<dbReference type="CDD" id="cd04433">
    <property type="entry name" value="AFD_class_I"/>
    <property type="match status" value="1"/>
</dbReference>
<keyword evidence="2" id="KW-0812">Transmembrane</keyword>
<dbReference type="Gene3D" id="3.30.300.30">
    <property type="match status" value="1"/>
</dbReference>
<dbReference type="Proteomes" id="UP000326565">
    <property type="component" value="Unassembled WGS sequence"/>
</dbReference>
<evidence type="ECO:0000259" key="4">
    <source>
        <dbReference type="Pfam" id="PF13193"/>
    </source>
</evidence>
<feature type="domain" description="AMP-dependent synthetase/ligase" evidence="3">
    <location>
        <begin position="71"/>
        <end position="388"/>
    </location>
</feature>
<evidence type="ECO:0008006" key="7">
    <source>
        <dbReference type="Google" id="ProtNLM"/>
    </source>
</evidence>
<dbReference type="EMBL" id="ML732198">
    <property type="protein sequence ID" value="KAB8075200.1"/>
    <property type="molecule type" value="Genomic_DNA"/>
</dbReference>
<evidence type="ECO:0000313" key="5">
    <source>
        <dbReference type="EMBL" id="KAB8075200.1"/>
    </source>
</evidence>
<comment type="similarity">
    <text evidence="1">Belongs to the ATP-dependent AMP-binding enzyme family.</text>
</comment>
<dbReference type="InterPro" id="IPR045851">
    <property type="entry name" value="AMP-bd_C_sf"/>
</dbReference>
<dbReference type="PANTHER" id="PTHR43201">
    <property type="entry name" value="ACYL-COA SYNTHETASE"/>
    <property type="match status" value="1"/>
</dbReference>
<dbReference type="SUPFAM" id="SSF56801">
    <property type="entry name" value="Acetyl-CoA synthetase-like"/>
    <property type="match status" value="1"/>
</dbReference>
<feature type="domain" description="AMP-binding enzyme C-terminal" evidence="4">
    <location>
        <begin position="440"/>
        <end position="524"/>
    </location>
</feature>
<evidence type="ECO:0000313" key="6">
    <source>
        <dbReference type="Proteomes" id="UP000326565"/>
    </source>
</evidence>
<sequence>MSLQVPREPLLCTLFQLWESHPTKILIRDYSSARQEASVGQFLYDVLTTRERILSSLDPDVQDRLNDAETDVFVAVLVGPGYAFAVLAFALYSIGAVIVPLSPGLHPDEGRYFLQLCQAALLITVPTAQHQAQIVSTVASIIVDVTGSSKPEGAGFVLQPGGKTLINAEKGFVLLYTSGTTGPPKGVLHSRRAAEIGFVSNIKTLGLTPEDIWVHYSPVHWVGGFISMCHSILAGACVDFCSSVFSPDWLLERWEKKGQGEDGPTAMYLVPSLLESVGERLEAVRITGPLEKYELILRGLREMRVIYSGSTRVTPALRECWSNFRGGKPLMIVYGMSEAIGFVVTNDWQSNKDLPPDCCGRLRSNMELKISEQGELCVKSPTLFRRYLSEDSAVMSDVFDAGGYYRTGDLGKAEGDLIYVLGRASQDVIRFAGWRILAPEIESELTEHPFVSQAIVVGVQDSSVGERVAALLVVNNHSFVDSRLSLLALRKWLAVQKGMNTYKLPTILRLVGKDQELPTTPSGKIIKPKLRDLFFNQEELESDRVQVHDISAQEPEIGYRPFDWAGIQAK</sequence>
<name>A0A5N5X793_9EURO</name>
<dbReference type="PROSITE" id="PS00455">
    <property type="entry name" value="AMP_BINDING"/>
    <property type="match status" value="1"/>
</dbReference>
<keyword evidence="2" id="KW-1133">Transmembrane helix</keyword>
<gene>
    <name evidence="5" type="ORF">BDV29DRAFT_172432</name>
</gene>
<evidence type="ECO:0000259" key="3">
    <source>
        <dbReference type="Pfam" id="PF00501"/>
    </source>
</evidence>
<accession>A0A5N5X793</accession>
<dbReference type="InterPro" id="IPR020845">
    <property type="entry name" value="AMP-binding_CS"/>
</dbReference>
<evidence type="ECO:0000256" key="1">
    <source>
        <dbReference type="ARBA" id="ARBA00006432"/>
    </source>
</evidence>
<dbReference type="Pfam" id="PF00501">
    <property type="entry name" value="AMP-binding"/>
    <property type="match status" value="1"/>
</dbReference>
<evidence type="ECO:0000256" key="2">
    <source>
        <dbReference type="SAM" id="Phobius"/>
    </source>
</evidence>
<proteinExistence type="inferred from homology"/>
<dbReference type="InterPro" id="IPR025110">
    <property type="entry name" value="AMP-bd_C"/>
</dbReference>
<protein>
    <recommendedName>
        <fullName evidence="7">AMP-dependent synthetase/ligase domain-containing protein</fullName>
    </recommendedName>
</protein>
<dbReference type="InterPro" id="IPR042099">
    <property type="entry name" value="ANL_N_sf"/>
</dbReference>
<reference evidence="5 6" key="1">
    <citation type="submission" date="2019-04" db="EMBL/GenBank/DDBJ databases">
        <title>Friends and foes A comparative genomics study of 23 Aspergillus species from section Flavi.</title>
        <authorList>
            <consortium name="DOE Joint Genome Institute"/>
            <person name="Kjaerbolling I."/>
            <person name="Vesth T."/>
            <person name="Frisvad J.C."/>
            <person name="Nybo J.L."/>
            <person name="Theobald S."/>
            <person name="Kildgaard S."/>
            <person name="Isbrandt T."/>
            <person name="Kuo A."/>
            <person name="Sato A."/>
            <person name="Lyhne E.K."/>
            <person name="Kogle M.E."/>
            <person name="Wiebenga A."/>
            <person name="Kun R.S."/>
            <person name="Lubbers R.J."/>
            <person name="Makela M.R."/>
            <person name="Barry K."/>
            <person name="Chovatia M."/>
            <person name="Clum A."/>
            <person name="Daum C."/>
            <person name="Haridas S."/>
            <person name="He G."/>
            <person name="LaButti K."/>
            <person name="Lipzen A."/>
            <person name="Mondo S."/>
            <person name="Riley R."/>
            <person name="Salamov A."/>
            <person name="Simmons B.A."/>
            <person name="Magnuson J.K."/>
            <person name="Henrissat B."/>
            <person name="Mortensen U.H."/>
            <person name="Larsen T.O."/>
            <person name="Devries R.P."/>
            <person name="Grigoriev I.V."/>
            <person name="Machida M."/>
            <person name="Baker S.E."/>
            <person name="Andersen M.R."/>
        </authorList>
    </citation>
    <scope>NUCLEOTIDE SEQUENCE [LARGE SCALE GENOMIC DNA]</scope>
    <source>
        <strain evidence="5 6">CBS 151.66</strain>
    </source>
</reference>